<feature type="region of interest" description="Disordered" evidence="1">
    <location>
        <begin position="179"/>
        <end position="202"/>
    </location>
</feature>
<feature type="region of interest" description="Disordered" evidence="1">
    <location>
        <begin position="254"/>
        <end position="273"/>
    </location>
</feature>
<feature type="region of interest" description="Disordered" evidence="1">
    <location>
        <begin position="53"/>
        <end position="84"/>
    </location>
</feature>
<feature type="compositionally biased region" description="Basic residues" evidence="1">
    <location>
        <begin position="743"/>
        <end position="760"/>
    </location>
</feature>
<dbReference type="Proteomes" id="UP000694845">
    <property type="component" value="Unplaced"/>
</dbReference>
<gene>
    <name evidence="3" type="primary">LOC110987018</name>
</gene>
<organism evidence="2 3">
    <name type="scientific">Acanthaster planci</name>
    <name type="common">Crown-of-thorns starfish</name>
    <dbReference type="NCBI Taxonomy" id="133434"/>
    <lineage>
        <taxon>Eukaryota</taxon>
        <taxon>Metazoa</taxon>
        <taxon>Echinodermata</taxon>
        <taxon>Eleutherozoa</taxon>
        <taxon>Asterozoa</taxon>
        <taxon>Asteroidea</taxon>
        <taxon>Valvatacea</taxon>
        <taxon>Valvatida</taxon>
        <taxon>Acanthasteridae</taxon>
        <taxon>Acanthaster</taxon>
    </lineage>
</organism>
<feature type="region of interest" description="Disordered" evidence="1">
    <location>
        <begin position="600"/>
        <end position="676"/>
    </location>
</feature>
<name>A0A8B7ZJN7_ACAPL</name>
<dbReference type="RefSeq" id="XP_022105095.1">
    <property type="nucleotide sequence ID" value="XM_022249403.1"/>
</dbReference>
<dbReference type="AlphaFoldDB" id="A0A8B7ZJN7"/>
<feature type="compositionally biased region" description="Basic and acidic residues" evidence="1">
    <location>
        <begin position="62"/>
        <end position="84"/>
    </location>
</feature>
<protein>
    <submittedName>
        <fullName evidence="3">Nascent polypeptide-associated complex subunit alpha, muscle-specific form-like</fullName>
    </submittedName>
</protein>
<evidence type="ECO:0000256" key="1">
    <source>
        <dbReference type="SAM" id="MobiDB-lite"/>
    </source>
</evidence>
<dbReference type="OMA" id="TESMESW"/>
<keyword evidence="2" id="KW-1185">Reference proteome</keyword>
<feature type="region of interest" description="Disordered" evidence="1">
    <location>
        <begin position="554"/>
        <end position="579"/>
    </location>
</feature>
<feature type="compositionally biased region" description="Basic and acidic residues" evidence="1">
    <location>
        <begin position="512"/>
        <end position="541"/>
    </location>
</feature>
<feature type="region of interest" description="Disordered" evidence="1">
    <location>
        <begin position="689"/>
        <end position="760"/>
    </location>
</feature>
<evidence type="ECO:0000313" key="3">
    <source>
        <dbReference type="RefSeq" id="XP_022105095.1"/>
    </source>
</evidence>
<feature type="compositionally biased region" description="Polar residues" evidence="1">
    <location>
        <begin position="600"/>
        <end position="613"/>
    </location>
</feature>
<feature type="compositionally biased region" description="Basic and acidic residues" evidence="1">
    <location>
        <begin position="728"/>
        <end position="742"/>
    </location>
</feature>
<proteinExistence type="predicted"/>
<accession>A0A8B7ZJN7</accession>
<feature type="compositionally biased region" description="Polar residues" evidence="1">
    <location>
        <begin position="689"/>
        <end position="709"/>
    </location>
</feature>
<dbReference type="GeneID" id="110987018"/>
<reference evidence="3" key="1">
    <citation type="submission" date="2025-08" db="UniProtKB">
        <authorList>
            <consortium name="RefSeq"/>
        </authorList>
    </citation>
    <scope>IDENTIFICATION</scope>
</reference>
<dbReference type="KEGG" id="aplc:110987018"/>
<feature type="region of interest" description="Disordered" evidence="1">
    <location>
        <begin position="508"/>
        <end position="541"/>
    </location>
</feature>
<evidence type="ECO:0000313" key="2">
    <source>
        <dbReference type="Proteomes" id="UP000694845"/>
    </source>
</evidence>
<sequence length="760" mass="80235">MGSPSFLRRTTELVVRSLPGLVLTVFLLEKTVQLAADVIEAVISRGNVAAGGPDLGQIQKGPEGKESDRGAVERAGKRDQSDRTTEVALLGNETHLIQAAQVAVKLLRKLCNWLQSLRGRAPSARTVKLLRASKEGQQDVVARKQPDEVGLVTRMYRRALQAPTEILNNAGLTVNLPASRNKPADCSPVEERSTGSFSKAEVEDKDTLPPRIIIKPLSRTSAKAPAGGTLSLRSSANRPAQNCRALLDDHAVPKTSAGSTVKSPIPVPVKPLSSERLSPDVTAKTLAKPSVVSRTQVISKTSTGSTVKPLTQVSLKRPTGDGGLPDSTAKLSTETTRLLQELVIPKTSAGSTLKPPTQVSVKLSTADPSRMLHYQVFSKNPAESVAQPSAFAKPQSSTISAVQDTSKPDLMKSKVLGGPPPSSITGIPPAELLPRCATMSRTPGVSETSAKSTVLLSTTVAASPPVKTTVPQAQNTTKPVFRATSELGAPGNPKISPCRLDKSLIPALNTDEPDKVETKTKRASGDRQTESMESWKRSDEKKVTFATRLIKPVTGAMVKGPSHSTDDARPQVNPDDQISSQSALASTLTHKIASDLSSTITSDQTTTKPNIISGTAPLVAGSIKPSSYGSGKPGAGPGRLAGLLTKPPRLFGGAGYPADSIFDTPTHRSRMVPDRSSFKLPLESTVCSATITATTPPEIGSDQSTTQPPSKAAAEGATGRSPDTPSEGDTKISARSTDDPGKSHKQSKRQIWKKWISKKK</sequence>